<dbReference type="EC" id="3.6.4.12" evidence="3"/>
<dbReference type="SMART" id="SM00559">
    <property type="entry name" value="Ku78"/>
    <property type="match status" value="1"/>
</dbReference>
<dbReference type="GO" id="GO:0006303">
    <property type="term" value="P:double-strand break repair via nonhomologous end joining"/>
    <property type="evidence" value="ECO:0007669"/>
    <property type="project" value="InterPro"/>
</dbReference>
<gene>
    <name evidence="18" type="ORF">SI8410_04005910</name>
</gene>
<dbReference type="Pfam" id="PF02037">
    <property type="entry name" value="SAP"/>
    <property type="match status" value="1"/>
</dbReference>
<dbReference type="FunFam" id="2.40.290.10:FF:000001">
    <property type="entry name" value="X-ray repair cross complementing 6"/>
    <property type="match status" value="1"/>
</dbReference>
<feature type="domain" description="SAP" evidence="17">
    <location>
        <begin position="594"/>
        <end position="628"/>
    </location>
</feature>
<keyword evidence="5" id="KW-0227">DNA damage</keyword>
<dbReference type="InterPro" id="IPR005160">
    <property type="entry name" value="Ku_C"/>
</dbReference>
<dbReference type="PIRSF" id="PIRSF003033">
    <property type="entry name" value="Ku70"/>
    <property type="match status" value="1"/>
</dbReference>
<dbReference type="GO" id="GO:0003684">
    <property type="term" value="F:damaged DNA binding"/>
    <property type="evidence" value="ECO:0007669"/>
    <property type="project" value="InterPro"/>
</dbReference>
<dbReference type="InterPro" id="IPR005161">
    <property type="entry name" value="Ku_N"/>
</dbReference>
<dbReference type="InterPro" id="IPR003034">
    <property type="entry name" value="SAP_dom"/>
</dbReference>
<dbReference type="NCBIfam" id="TIGR00578">
    <property type="entry name" value="ku70"/>
    <property type="match status" value="1"/>
</dbReference>
<dbReference type="EMBL" id="LR746267">
    <property type="protein sequence ID" value="CAA7395249.1"/>
    <property type="molecule type" value="Genomic_DNA"/>
</dbReference>
<dbReference type="Gene3D" id="2.40.290.10">
    <property type="match status" value="1"/>
</dbReference>
<dbReference type="SUPFAM" id="SSF100939">
    <property type="entry name" value="SPOC domain-like"/>
    <property type="match status" value="1"/>
</dbReference>
<dbReference type="SUPFAM" id="SSF53300">
    <property type="entry name" value="vWA-like"/>
    <property type="match status" value="1"/>
</dbReference>
<dbReference type="GO" id="GO:0003690">
    <property type="term" value="F:double-stranded DNA binding"/>
    <property type="evidence" value="ECO:0007669"/>
    <property type="project" value="TreeGrafter"/>
</dbReference>
<dbReference type="GO" id="GO:0042162">
    <property type="term" value="F:telomeric DNA binding"/>
    <property type="evidence" value="ECO:0007669"/>
    <property type="project" value="InterPro"/>
</dbReference>
<dbReference type="GO" id="GO:0003678">
    <property type="term" value="F:DNA helicase activity"/>
    <property type="evidence" value="ECO:0007669"/>
    <property type="project" value="UniProtKB-EC"/>
</dbReference>
<evidence type="ECO:0000256" key="4">
    <source>
        <dbReference type="ARBA" id="ARBA00022741"/>
    </source>
</evidence>
<evidence type="ECO:0000256" key="11">
    <source>
        <dbReference type="ARBA" id="ARBA00023204"/>
    </source>
</evidence>
<dbReference type="AlphaFoldDB" id="A0A7I8KBT6"/>
<dbReference type="GO" id="GO:0043564">
    <property type="term" value="C:Ku70:Ku80 complex"/>
    <property type="evidence" value="ECO:0007669"/>
    <property type="project" value="InterPro"/>
</dbReference>
<organism evidence="18 19">
    <name type="scientific">Spirodela intermedia</name>
    <name type="common">Intermediate duckweed</name>
    <dbReference type="NCBI Taxonomy" id="51605"/>
    <lineage>
        <taxon>Eukaryota</taxon>
        <taxon>Viridiplantae</taxon>
        <taxon>Streptophyta</taxon>
        <taxon>Embryophyta</taxon>
        <taxon>Tracheophyta</taxon>
        <taxon>Spermatophyta</taxon>
        <taxon>Magnoliopsida</taxon>
        <taxon>Liliopsida</taxon>
        <taxon>Araceae</taxon>
        <taxon>Lemnoideae</taxon>
        <taxon>Spirodela</taxon>
    </lineage>
</organism>
<evidence type="ECO:0000256" key="15">
    <source>
        <dbReference type="ARBA" id="ARBA00079373"/>
    </source>
</evidence>
<keyword evidence="19" id="KW-1185">Reference proteome</keyword>
<keyword evidence="7" id="KW-0347">Helicase</keyword>
<evidence type="ECO:0000256" key="1">
    <source>
        <dbReference type="ARBA" id="ARBA00004123"/>
    </source>
</evidence>
<dbReference type="PROSITE" id="PS50800">
    <property type="entry name" value="SAP"/>
    <property type="match status" value="1"/>
</dbReference>
<dbReference type="InterPro" id="IPR006165">
    <property type="entry name" value="Ku70"/>
</dbReference>
<evidence type="ECO:0000313" key="19">
    <source>
        <dbReference type="Proteomes" id="UP000663760"/>
    </source>
</evidence>
<dbReference type="Gene3D" id="1.10.1600.10">
    <property type="match status" value="1"/>
</dbReference>
<evidence type="ECO:0000256" key="5">
    <source>
        <dbReference type="ARBA" id="ARBA00022763"/>
    </source>
</evidence>
<evidence type="ECO:0000256" key="9">
    <source>
        <dbReference type="ARBA" id="ARBA00023125"/>
    </source>
</evidence>
<evidence type="ECO:0000256" key="2">
    <source>
        <dbReference type="ARBA" id="ARBA00005240"/>
    </source>
</evidence>
<dbReference type="FunFam" id="1.10.720.30:FF:000021">
    <property type="entry name" value="ATP-dependent DNA helicase 2 subunit KU70"/>
    <property type="match status" value="1"/>
</dbReference>
<keyword evidence="10" id="KW-0233">DNA recombination</keyword>
<keyword evidence="9" id="KW-0238">DNA-binding</keyword>
<dbReference type="InterPro" id="IPR036465">
    <property type="entry name" value="vWFA_dom_sf"/>
</dbReference>
<evidence type="ECO:0000256" key="6">
    <source>
        <dbReference type="ARBA" id="ARBA00022801"/>
    </source>
</evidence>
<keyword evidence="4" id="KW-0547">Nucleotide-binding</keyword>
<dbReference type="CDD" id="cd01458">
    <property type="entry name" value="vWA_ku"/>
    <property type="match status" value="1"/>
</dbReference>
<dbReference type="CDD" id="cd00788">
    <property type="entry name" value="KU70"/>
    <property type="match status" value="1"/>
</dbReference>
<dbReference type="OrthoDB" id="3249161at2759"/>
<dbReference type="PANTHER" id="PTHR12604">
    <property type="entry name" value="KU AUTOANTIGEN DNA HELICASE"/>
    <property type="match status" value="1"/>
</dbReference>
<evidence type="ECO:0000256" key="3">
    <source>
        <dbReference type="ARBA" id="ARBA00012551"/>
    </source>
</evidence>
<evidence type="ECO:0000313" key="18">
    <source>
        <dbReference type="EMBL" id="CAA7395249.1"/>
    </source>
</evidence>
<evidence type="ECO:0000256" key="10">
    <source>
        <dbReference type="ARBA" id="ARBA00023172"/>
    </source>
</evidence>
<dbReference type="GO" id="GO:0000723">
    <property type="term" value="P:telomere maintenance"/>
    <property type="evidence" value="ECO:0007669"/>
    <property type="project" value="InterPro"/>
</dbReference>
<protein>
    <recommendedName>
        <fullName evidence="14">ATP-dependent DNA helicase 2 subunit KU70</fullName>
        <ecNumber evidence="3">3.6.4.12</ecNumber>
    </recommendedName>
    <alternativeName>
        <fullName evidence="16">ATP-dependent DNA helicase 2 subunit 1</fullName>
    </alternativeName>
    <alternativeName>
        <fullName evidence="15">ATP-dependent DNA helicase II 70 kDa subunit</fullName>
    </alternativeName>
</protein>
<keyword evidence="6" id="KW-0378">Hydrolase</keyword>
<dbReference type="Pfam" id="PF03731">
    <property type="entry name" value="Ku_N"/>
    <property type="match status" value="1"/>
</dbReference>
<evidence type="ECO:0000256" key="14">
    <source>
        <dbReference type="ARBA" id="ARBA00069032"/>
    </source>
</evidence>
<dbReference type="SUPFAM" id="SSF68906">
    <property type="entry name" value="SAP domain"/>
    <property type="match status" value="1"/>
</dbReference>
<reference evidence="18" key="1">
    <citation type="submission" date="2020-02" db="EMBL/GenBank/DDBJ databases">
        <authorList>
            <person name="Scholz U."/>
            <person name="Mascher M."/>
            <person name="Fiebig A."/>
        </authorList>
    </citation>
    <scope>NUCLEOTIDE SEQUENCE</scope>
</reference>
<dbReference type="InterPro" id="IPR006164">
    <property type="entry name" value="DNA_bd_Ku70/Ku80"/>
</dbReference>
<dbReference type="Pfam" id="PF03730">
    <property type="entry name" value="Ku_C"/>
    <property type="match status" value="1"/>
</dbReference>
<dbReference type="GO" id="GO:0006310">
    <property type="term" value="P:DNA recombination"/>
    <property type="evidence" value="ECO:0007669"/>
    <property type="project" value="UniProtKB-KW"/>
</dbReference>
<dbReference type="Pfam" id="PF02735">
    <property type="entry name" value="Ku"/>
    <property type="match status" value="1"/>
</dbReference>
<dbReference type="Gene3D" id="1.10.720.30">
    <property type="entry name" value="SAP domain"/>
    <property type="match status" value="1"/>
</dbReference>
<dbReference type="InterPro" id="IPR016194">
    <property type="entry name" value="SPOC-like_C_dom_sf"/>
</dbReference>
<keyword evidence="11" id="KW-0234">DNA repair</keyword>
<dbReference type="SMART" id="SM00513">
    <property type="entry name" value="SAP"/>
    <property type="match status" value="1"/>
</dbReference>
<keyword evidence="12" id="KW-0539">Nucleus</keyword>
<dbReference type="PANTHER" id="PTHR12604:SF2">
    <property type="entry name" value="X-RAY REPAIR CROSS-COMPLEMENTING PROTEIN 6"/>
    <property type="match status" value="1"/>
</dbReference>
<evidence type="ECO:0000256" key="12">
    <source>
        <dbReference type="ARBA" id="ARBA00023242"/>
    </source>
</evidence>
<evidence type="ECO:0000256" key="8">
    <source>
        <dbReference type="ARBA" id="ARBA00022840"/>
    </source>
</evidence>
<comment type="catalytic activity">
    <reaction evidence="13">
        <text>ATP + H2O = ADP + phosphate + H(+)</text>
        <dbReference type="Rhea" id="RHEA:13065"/>
        <dbReference type="ChEBI" id="CHEBI:15377"/>
        <dbReference type="ChEBI" id="CHEBI:15378"/>
        <dbReference type="ChEBI" id="CHEBI:30616"/>
        <dbReference type="ChEBI" id="CHEBI:43474"/>
        <dbReference type="ChEBI" id="CHEBI:456216"/>
        <dbReference type="EC" id="3.6.4.12"/>
    </reaction>
</comment>
<evidence type="ECO:0000256" key="13">
    <source>
        <dbReference type="ARBA" id="ARBA00047995"/>
    </source>
</evidence>
<comment type="similarity">
    <text evidence="2">Belongs to the ku70 family.</text>
</comment>
<sequence>MDIDPEDLFRDDSDSDSELFQEREANKELVVYLIDASPRMFVPFSQHEDEKGETHFHIAVNCVLQSLKTQIISRSYDEVAICFFNTKEKKNLQDLTGVYVFNVVDRESLDRATAGLIKEFSIMEESFLNKIGSCYSIFPGSKENTIYNSLWVAQALLRKGSLKTASKRILMFTNEDDPFGSISGVLHRDMIKTTTQRAKDAQDLGISIELLPLSRPDGKFDVSKFYVGLLGLESKEISHFVSSAGERLEDMKDQLKKRMFNKRKVKTLAFLISDGISIEVNSYALIRPTVPGAVTWLDSVSNLPLKPERSFICDDTGALLQEPAKRFFTYKGEKVLFSVDELSEIKRLAPNCLRLLGFKPLDYLKDYHNLRPSTFIFPSDEEIFGSTRIFIALHRSMLRLRRFAVAFCGSSARPQLVALIAQEEISNSSGQVEPPGMHMIYLPYSDDIRYPEEHYLNDDAIASRPTDDQIRKASALLKRIDLKNFSVCQFSNPALQRHYSILQAIALDEDEMPEVKDETLPDEEGMARPGIVRALEDFKAAVYGENHDQEEAASIASKEASAGLASKKRKAIADAATQESANYNWVDLADNGKLKDLTVVELKYYLTAHNLPLAGKKEALISRILSHLGK</sequence>
<accession>A0A7I8KBT6</accession>
<dbReference type="Gene3D" id="4.10.970.10">
    <property type="entry name" value="Ku70, bridge and pillars"/>
    <property type="match status" value="1"/>
</dbReference>
<dbReference type="FunFam" id="1.10.1600.10:FF:000003">
    <property type="entry name" value="ATP-dependent DNA helicase 2 subunit KU70"/>
    <property type="match status" value="1"/>
</dbReference>
<dbReference type="InterPro" id="IPR027388">
    <property type="entry name" value="Ku70_bridge/pillars_dom_sf"/>
</dbReference>
<dbReference type="InterPro" id="IPR036361">
    <property type="entry name" value="SAP_dom_sf"/>
</dbReference>
<dbReference type="GO" id="GO:0005524">
    <property type="term" value="F:ATP binding"/>
    <property type="evidence" value="ECO:0007669"/>
    <property type="project" value="UniProtKB-KW"/>
</dbReference>
<evidence type="ECO:0000256" key="7">
    <source>
        <dbReference type="ARBA" id="ARBA00022806"/>
    </source>
</evidence>
<keyword evidence="8" id="KW-0067">ATP-binding</keyword>
<comment type="subcellular location">
    <subcellularLocation>
        <location evidence="1">Nucleus</location>
    </subcellularLocation>
</comment>
<proteinExistence type="inferred from homology"/>
<evidence type="ECO:0000259" key="17">
    <source>
        <dbReference type="PROSITE" id="PS50800"/>
    </source>
</evidence>
<name>A0A7I8KBT6_SPIIN</name>
<dbReference type="InterPro" id="IPR047087">
    <property type="entry name" value="KU70_core_dom"/>
</dbReference>
<dbReference type="Proteomes" id="UP000663760">
    <property type="component" value="Chromosome 4"/>
</dbReference>
<evidence type="ECO:0000256" key="16">
    <source>
        <dbReference type="ARBA" id="ARBA00083456"/>
    </source>
</evidence>
<dbReference type="Gene3D" id="3.40.50.410">
    <property type="entry name" value="von Willebrand factor, type A domain"/>
    <property type="match status" value="1"/>
</dbReference>
<dbReference type="GO" id="GO:0016787">
    <property type="term" value="F:hydrolase activity"/>
    <property type="evidence" value="ECO:0007669"/>
    <property type="project" value="UniProtKB-KW"/>
</dbReference>
<dbReference type="FunFam" id="3.40.50.410:FF:000068">
    <property type="entry name" value="ATP-dependent DNA helicase 2 subunit KU70"/>
    <property type="match status" value="1"/>
</dbReference>